<dbReference type="SMART" id="SM00342">
    <property type="entry name" value="HTH_ARAC"/>
    <property type="match status" value="1"/>
</dbReference>
<dbReference type="PRINTS" id="PR00032">
    <property type="entry name" value="HTHARAC"/>
</dbReference>
<dbReference type="Gene3D" id="3.40.50.2300">
    <property type="match status" value="1"/>
</dbReference>
<dbReference type="eggNOG" id="COG4753">
    <property type="taxonomic scope" value="Bacteria"/>
</dbReference>
<comment type="caution">
    <text evidence="7">The sequence shown here is derived from an EMBL/GenBank/DDBJ whole genome shotgun (WGS) entry which is preliminary data.</text>
</comment>
<dbReference type="PROSITE" id="PS50110">
    <property type="entry name" value="RESPONSE_REGULATORY"/>
    <property type="match status" value="1"/>
</dbReference>
<accession>A0A161S2F2</accession>
<evidence type="ECO:0000256" key="4">
    <source>
        <dbReference type="PROSITE-ProRule" id="PRU00169"/>
    </source>
</evidence>
<dbReference type="EMBL" id="LQRA01000055">
    <property type="protein sequence ID" value="KZE78494.1"/>
    <property type="molecule type" value="Genomic_DNA"/>
</dbReference>
<organism evidence="7 8">
    <name type="scientific">Paenibacillus elgii</name>
    <dbReference type="NCBI Taxonomy" id="189691"/>
    <lineage>
        <taxon>Bacteria</taxon>
        <taxon>Bacillati</taxon>
        <taxon>Bacillota</taxon>
        <taxon>Bacilli</taxon>
        <taxon>Bacillales</taxon>
        <taxon>Paenibacillaceae</taxon>
        <taxon>Paenibacillus</taxon>
    </lineage>
</organism>
<dbReference type="SUPFAM" id="SSF46689">
    <property type="entry name" value="Homeodomain-like"/>
    <property type="match status" value="2"/>
</dbReference>
<dbReference type="InterPro" id="IPR001789">
    <property type="entry name" value="Sig_transdc_resp-reg_receiver"/>
</dbReference>
<dbReference type="Pfam" id="PF12833">
    <property type="entry name" value="HTH_18"/>
    <property type="match status" value="1"/>
</dbReference>
<dbReference type="PROSITE" id="PS00041">
    <property type="entry name" value="HTH_ARAC_FAMILY_1"/>
    <property type="match status" value="1"/>
</dbReference>
<dbReference type="AlphaFoldDB" id="A0A161S2F2"/>
<dbReference type="CDD" id="cd17536">
    <property type="entry name" value="REC_YesN-like"/>
    <property type="match status" value="1"/>
</dbReference>
<evidence type="ECO:0000256" key="2">
    <source>
        <dbReference type="ARBA" id="ARBA00023125"/>
    </source>
</evidence>
<dbReference type="Proteomes" id="UP000076563">
    <property type="component" value="Unassembled WGS sequence"/>
</dbReference>
<dbReference type="GO" id="GO:0043565">
    <property type="term" value="F:sequence-specific DNA binding"/>
    <property type="evidence" value="ECO:0007669"/>
    <property type="project" value="InterPro"/>
</dbReference>
<dbReference type="PROSITE" id="PS01124">
    <property type="entry name" value="HTH_ARAC_FAMILY_2"/>
    <property type="match status" value="1"/>
</dbReference>
<dbReference type="GO" id="GO:0000160">
    <property type="term" value="P:phosphorelay signal transduction system"/>
    <property type="evidence" value="ECO:0007669"/>
    <property type="project" value="InterPro"/>
</dbReference>
<name>A0A161S2F2_9BACL</name>
<dbReference type="STRING" id="1007103.GCA_000213315_06287"/>
<dbReference type="SMART" id="SM00448">
    <property type="entry name" value="REC"/>
    <property type="match status" value="1"/>
</dbReference>
<dbReference type="InterPro" id="IPR011006">
    <property type="entry name" value="CheY-like_superfamily"/>
</dbReference>
<reference evidence="8" key="1">
    <citation type="submission" date="2016-01" db="EMBL/GenBank/DDBJ databases">
        <title>Draft genome of Chromobacterium sp. F49.</title>
        <authorList>
            <person name="Hong K.W."/>
        </authorList>
    </citation>
    <scope>NUCLEOTIDE SEQUENCE [LARGE SCALE GENOMIC DNA]</scope>
    <source>
        <strain evidence="8">M63</strain>
    </source>
</reference>
<protein>
    <recommendedName>
        <fullName evidence="9">Two-component system response regulator</fullName>
    </recommendedName>
</protein>
<proteinExistence type="predicted"/>
<evidence type="ECO:0000313" key="8">
    <source>
        <dbReference type="Proteomes" id="UP000076563"/>
    </source>
</evidence>
<keyword evidence="2" id="KW-0238">DNA-binding</keyword>
<evidence type="ECO:0000256" key="1">
    <source>
        <dbReference type="ARBA" id="ARBA00023015"/>
    </source>
</evidence>
<gene>
    <name evidence="7" type="ORF">AV654_01685</name>
</gene>
<dbReference type="PANTHER" id="PTHR43280">
    <property type="entry name" value="ARAC-FAMILY TRANSCRIPTIONAL REGULATOR"/>
    <property type="match status" value="1"/>
</dbReference>
<dbReference type="RefSeq" id="WP_063182580.1">
    <property type="nucleotide sequence ID" value="NZ_LQRA01000055.1"/>
</dbReference>
<evidence type="ECO:0000259" key="5">
    <source>
        <dbReference type="PROSITE" id="PS01124"/>
    </source>
</evidence>
<feature type="domain" description="HTH araC/xylS-type" evidence="5">
    <location>
        <begin position="429"/>
        <end position="527"/>
    </location>
</feature>
<keyword evidence="1" id="KW-0805">Transcription regulation</keyword>
<keyword evidence="8" id="KW-1185">Reference proteome</keyword>
<keyword evidence="4" id="KW-0597">Phosphoprotein</keyword>
<evidence type="ECO:0008006" key="9">
    <source>
        <dbReference type="Google" id="ProtNLM"/>
    </source>
</evidence>
<evidence type="ECO:0000256" key="3">
    <source>
        <dbReference type="ARBA" id="ARBA00023163"/>
    </source>
</evidence>
<dbReference type="InterPro" id="IPR018062">
    <property type="entry name" value="HTH_AraC-typ_CS"/>
</dbReference>
<dbReference type="OrthoDB" id="342399at2"/>
<sequence>MYKVLIIDDDVPMLKYLKQLIDWNALDLQIVADTYSSVKALRLFDELRPDLVVSDIGLPQMDGLELASEMLRRRPEVRVIFLTCHEDFHYAQKALKLSVDDYLIKDELTADQLAQSLEKSVRLLRAAKAQTEQLTYREDWSRHANVLRDSFFKQLLRGGDAAYLTDSAARLGLVWDKPSFLLALGYVSYYDVLSRYAHKDLPLIRYGVANIAAELAGEFEGITTFNDGEGLAVLLNYRPSLKWNAQEHLLAFLAKLQAKCKEFLGVGTTFFASSSADKLAVTEIGAAHRRMAAERYVAFYTEHPVTVLPAAGLPQAYHPGAGGFEQEYAELSQAVRDHEEALLEKALAGIRRSALELQPEPASFVHQCADRLRLVELQYRAFSGETLYACLQQTLTLGDALGLMGLKLRQIMNGRRLGEPQASKEPKLQTIDQYIAQHLAETITSIDIATHLYLNPSYFSRYFKKLSGENFTDYVHRYKMKIAADLLEKTKDSIEVVALRCGYSDRTYFSKVFKKYIGVTPGEYKSRSGLM</sequence>
<dbReference type="Gene3D" id="1.10.10.60">
    <property type="entry name" value="Homeodomain-like"/>
    <property type="match status" value="2"/>
</dbReference>
<keyword evidence="3" id="KW-0804">Transcription</keyword>
<evidence type="ECO:0000259" key="6">
    <source>
        <dbReference type="PROSITE" id="PS50110"/>
    </source>
</evidence>
<dbReference type="InterPro" id="IPR009057">
    <property type="entry name" value="Homeodomain-like_sf"/>
</dbReference>
<evidence type="ECO:0000313" key="7">
    <source>
        <dbReference type="EMBL" id="KZE78494.1"/>
    </source>
</evidence>
<feature type="modified residue" description="4-aspartylphosphate" evidence="4">
    <location>
        <position position="55"/>
    </location>
</feature>
<dbReference type="PANTHER" id="PTHR43280:SF2">
    <property type="entry name" value="HTH-TYPE TRANSCRIPTIONAL REGULATOR EXSA"/>
    <property type="match status" value="1"/>
</dbReference>
<dbReference type="Pfam" id="PF00072">
    <property type="entry name" value="Response_reg"/>
    <property type="match status" value="1"/>
</dbReference>
<dbReference type="eggNOG" id="COG2207">
    <property type="taxonomic scope" value="Bacteria"/>
</dbReference>
<dbReference type="SUPFAM" id="SSF52172">
    <property type="entry name" value="CheY-like"/>
    <property type="match status" value="1"/>
</dbReference>
<dbReference type="InterPro" id="IPR020449">
    <property type="entry name" value="Tscrpt_reg_AraC-type_HTH"/>
</dbReference>
<feature type="domain" description="Response regulatory" evidence="6">
    <location>
        <begin position="3"/>
        <end position="120"/>
    </location>
</feature>
<dbReference type="GO" id="GO:0003700">
    <property type="term" value="F:DNA-binding transcription factor activity"/>
    <property type="evidence" value="ECO:0007669"/>
    <property type="project" value="InterPro"/>
</dbReference>
<dbReference type="InterPro" id="IPR018060">
    <property type="entry name" value="HTH_AraC"/>
</dbReference>